<dbReference type="SUPFAM" id="SSF110916">
    <property type="entry name" value="Peptidyl-tRNA hydrolase domain-like"/>
    <property type="match status" value="1"/>
</dbReference>
<dbReference type="AlphaFoldDB" id="F4PGH6"/>
<evidence type="ECO:0000259" key="2">
    <source>
        <dbReference type="PROSITE" id="PS00745"/>
    </source>
</evidence>
<dbReference type="FunFam" id="3.30.160.20:FF:000046">
    <property type="entry name" value="Peptidyl-tRNA hydrolase ICT1"/>
    <property type="match status" value="1"/>
</dbReference>
<dbReference type="Pfam" id="PF00472">
    <property type="entry name" value="RF-1"/>
    <property type="match status" value="1"/>
</dbReference>
<dbReference type="KEGG" id="dfa:DFA_03055"/>
<dbReference type="PROSITE" id="PS00745">
    <property type="entry name" value="RF_PROK_I"/>
    <property type="match status" value="1"/>
</dbReference>
<keyword evidence="4" id="KW-1185">Reference proteome</keyword>
<evidence type="ECO:0000313" key="3">
    <source>
        <dbReference type="EMBL" id="EGG24810.1"/>
    </source>
</evidence>
<dbReference type="GO" id="GO:0016150">
    <property type="term" value="F:translation release factor activity, codon nonspecific"/>
    <property type="evidence" value="ECO:0007669"/>
    <property type="project" value="TreeGrafter"/>
</dbReference>
<accession>F4PGH6</accession>
<protein>
    <recommendedName>
        <fullName evidence="2">Prokaryotic-type class I peptide chain release factors domain-containing protein</fullName>
    </recommendedName>
</protein>
<sequence length="218" mass="24664">MTVTVNFTQQCTFAVRYYSSGFKVHVPREKIELSFARSSGAGGQNVNKVETKVEARFNIYRADWLTDHCKETLRKEYAKNLNSSGDFVITSMKHREQRLNIKDVFEKLERLLTDASIIPKERLPTDAPLYANEKRLEEKKKRSDVKASRSNRGRGGWEYGHSILAQLGSNISYSPSSSQYLEQDSYSSTQGLSSYTGFKPKNDSNQNNGNGNGNGGWK</sequence>
<feature type="region of interest" description="Disordered" evidence="1">
    <location>
        <begin position="174"/>
        <end position="218"/>
    </location>
</feature>
<feature type="domain" description="Prokaryotic-type class I peptide chain release factors" evidence="2">
    <location>
        <begin position="37"/>
        <end position="53"/>
    </location>
</feature>
<feature type="compositionally biased region" description="Polar residues" evidence="1">
    <location>
        <begin position="179"/>
        <end position="196"/>
    </location>
</feature>
<evidence type="ECO:0000256" key="1">
    <source>
        <dbReference type="SAM" id="MobiDB-lite"/>
    </source>
</evidence>
<dbReference type="PANTHER" id="PTHR11075">
    <property type="entry name" value="PEPTIDE CHAIN RELEASE FACTOR"/>
    <property type="match status" value="1"/>
</dbReference>
<name>F4PGH6_CACFS</name>
<dbReference type="GO" id="GO:0005762">
    <property type="term" value="C:mitochondrial large ribosomal subunit"/>
    <property type="evidence" value="ECO:0007669"/>
    <property type="project" value="TreeGrafter"/>
</dbReference>
<dbReference type="InterPro" id="IPR000352">
    <property type="entry name" value="Pep_chain_release_fac_I"/>
</dbReference>
<reference evidence="4" key="1">
    <citation type="journal article" date="2011" name="Genome Res.">
        <title>Phylogeny-wide analysis of social amoeba genomes highlights ancient origins for complex intercellular communication.</title>
        <authorList>
            <person name="Heidel A.J."/>
            <person name="Lawal H.M."/>
            <person name="Felder M."/>
            <person name="Schilde C."/>
            <person name="Helps N.R."/>
            <person name="Tunggal B."/>
            <person name="Rivero F."/>
            <person name="John U."/>
            <person name="Schleicher M."/>
            <person name="Eichinger L."/>
            <person name="Platzer M."/>
            <person name="Noegel A.A."/>
            <person name="Schaap P."/>
            <person name="Gloeckner G."/>
        </authorList>
    </citation>
    <scope>NUCLEOTIDE SEQUENCE [LARGE SCALE GENOMIC DNA]</scope>
    <source>
        <strain evidence="4">SH3</strain>
    </source>
</reference>
<dbReference type="STRING" id="1054147.F4PGH6"/>
<dbReference type="NCBIfam" id="NF006718">
    <property type="entry name" value="PRK09256.1"/>
    <property type="match status" value="1"/>
</dbReference>
<dbReference type="GO" id="GO:0070126">
    <property type="term" value="P:mitochondrial translational termination"/>
    <property type="evidence" value="ECO:0007669"/>
    <property type="project" value="TreeGrafter"/>
</dbReference>
<gene>
    <name evidence="3" type="ORF">DFA_03055</name>
</gene>
<dbReference type="PANTHER" id="PTHR11075:SF54">
    <property type="entry name" value="LARGE RIBOSOMAL SUBUNIT PROTEIN ML62"/>
    <property type="match status" value="1"/>
</dbReference>
<dbReference type="RefSeq" id="XP_004362661.1">
    <property type="nucleotide sequence ID" value="XM_004362604.1"/>
</dbReference>
<evidence type="ECO:0000313" key="4">
    <source>
        <dbReference type="Proteomes" id="UP000007797"/>
    </source>
</evidence>
<dbReference type="InterPro" id="IPR052104">
    <property type="entry name" value="Mito_Release_Factor_mL62"/>
</dbReference>
<dbReference type="Gene3D" id="3.30.160.20">
    <property type="match status" value="1"/>
</dbReference>
<proteinExistence type="predicted"/>
<dbReference type="EMBL" id="GL883006">
    <property type="protein sequence ID" value="EGG24810.1"/>
    <property type="molecule type" value="Genomic_DNA"/>
</dbReference>
<organism evidence="3 4">
    <name type="scientific">Cavenderia fasciculata</name>
    <name type="common">Slime mold</name>
    <name type="synonym">Dictyostelium fasciculatum</name>
    <dbReference type="NCBI Taxonomy" id="261658"/>
    <lineage>
        <taxon>Eukaryota</taxon>
        <taxon>Amoebozoa</taxon>
        <taxon>Evosea</taxon>
        <taxon>Eumycetozoa</taxon>
        <taxon>Dictyostelia</taxon>
        <taxon>Acytosteliales</taxon>
        <taxon>Cavenderiaceae</taxon>
        <taxon>Cavenderia</taxon>
    </lineage>
</organism>
<dbReference type="Proteomes" id="UP000007797">
    <property type="component" value="Unassembled WGS sequence"/>
</dbReference>
<dbReference type="GO" id="GO:0004045">
    <property type="term" value="F:peptidyl-tRNA hydrolase activity"/>
    <property type="evidence" value="ECO:0007669"/>
    <property type="project" value="TreeGrafter"/>
</dbReference>
<dbReference type="OrthoDB" id="270639at2759"/>
<dbReference type="GeneID" id="14877268"/>